<accession>A0A2U2BFH2</accession>
<keyword evidence="7" id="KW-0378">Hydrolase</keyword>
<comment type="catalytic activity">
    <reaction evidence="21">
        <text>decanoyl-CoA + H2O = decanoate + CoA + H(+)</text>
        <dbReference type="Rhea" id="RHEA:40059"/>
        <dbReference type="ChEBI" id="CHEBI:15377"/>
        <dbReference type="ChEBI" id="CHEBI:15378"/>
        <dbReference type="ChEBI" id="CHEBI:27689"/>
        <dbReference type="ChEBI" id="CHEBI:57287"/>
        <dbReference type="ChEBI" id="CHEBI:61430"/>
    </reaction>
    <physiologicalReaction direction="left-to-right" evidence="21">
        <dbReference type="Rhea" id="RHEA:40060"/>
    </physiologicalReaction>
</comment>
<dbReference type="EC" id="3.1.2.2" evidence="16"/>
<name>A0A2U2BFH2_ALCFA</name>
<evidence type="ECO:0000313" key="25">
    <source>
        <dbReference type="EMBL" id="PWE12763.1"/>
    </source>
</evidence>
<dbReference type="InterPro" id="IPR052365">
    <property type="entry name" value="THEM4/THEM5_acyl-CoA_thioest"/>
</dbReference>
<keyword evidence="28" id="KW-1185">Reference proteome</keyword>
<dbReference type="PANTHER" id="PTHR12418:SF19">
    <property type="entry name" value="ACYL-COENZYME A THIOESTERASE THEM4"/>
    <property type="match status" value="1"/>
</dbReference>
<evidence type="ECO:0000256" key="1">
    <source>
        <dbReference type="ARBA" id="ARBA00004170"/>
    </source>
</evidence>
<dbReference type="Proteomes" id="UP000245216">
    <property type="component" value="Unassembled WGS sequence"/>
</dbReference>
<dbReference type="CDD" id="cd03443">
    <property type="entry name" value="PaaI_thioesterase"/>
    <property type="match status" value="1"/>
</dbReference>
<evidence type="ECO:0000256" key="11">
    <source>
        <dbReference type="ARBA" id="ARBA00023136"/>
    </source>
</evidence>
<evidence type="ECO:0000256" key="22">
    <source>
        <dbReference type="ARBA" id="ARBA00048074"/>
    </source>
</evidence>
<feature type="domain" description="Thioesterase" evidence="24">
    <location>
        <begin position="54"/>
        <end position="130"/>
    </location>
</feature>
<evidence type="ECO:0000256" key="10">
    <source>
        <dbReference type="ARBA" id="ARBA00023098"/>
    </source>
</evidence>
<comment type="catalytic activity">
    <reaction evidence="22">
        <text>dodecanoyl-CoA + H2O = dodecanoate + CoA + H(+)</text>
        <dbReference type="Rhea" id="RHEA:30135"/>
        <dbReference type="ChEBI" id="CHEBI:15377"/>
        <dbReference type="ChEBI" id="CHEBI:15378"/>
        <dbReference type="ChEBI" id="CHEBI:18262"/>
        <dbReference type="ChEBI" id="CHEBI:57287"/>
        <dbReference type="ChEBI" id="CHEBI:57375"/>
    </reaction>
    <physiologicalReaction direction="left-to-right" evidence="22">
        <dbReference type="Rhea" id="RHEA:30136"/>
    </physiologicalReaction>
</comment>
<keyword evidence="10" id="KW-0443">Lipid metabolism</keyword>
<comment type="catalytic activity">
    <reaction evidence="19">
        <text>octanoyl-CoA + H2O = octanoate + CoA + H(+)</text>
        <dbReference type="Rhea" id="RHEA:30143"/>
        <dbReference type="ChEBI" id="CHEBI:15377"/>
        <dbReference type="ChEBI" id="CHEBI:15378"/>
        <dbReference type="ChEBI" id="CHEBI:25646"/>
        <dbReference type="ChEBI" id="CHEBI:57287"/>
        <dbReference type="ChEBI" id="CHEBI:57386"/>
    </reaction>
    <physiologicalReaction direction="left-to-right" evidence="19">
        <dbReference type="Rhea" id="RHEA:30144"/>
    </physiologicalReaction>
</comment>
<dbReference type="GO" id="GO:0016790">
    <property type="term" value="F:thiolester hydrolase activity"/>
    <property type="evidence" value="ECO:0007669"/>
    <property type="project" value="UniProtKB-ARBA"/>
</dbReference>
<dbReference type="AlphaFoldDB" id="A0A2U2BFH2"/>
<comment type="catalytic activity">
    <reaction evidence="14">
        <text>(9Z)-octadecenoyl-CoA + H2O = (9Z)-octadecenoate + CoA + H(+)</text>
        <dbReference type="Rhea" id="RHEA:40139"/>
        <dbReference type="ChEBI" id="CHEBI:15377"/>
        <dbReference type="ChEBI" id="CHEBI:15378"/>
        <dbReference type="ChEBI" id="CHEBI:30823"/>
        <dbReference type="ChEBI" id="CHEBI:57287"/>
        <dbReference type="ChEBI" id="CHEBI:57387"/>
    </reaction>
    <physiologicalReaction direction="left-to-right" evidence="14">
        <dbReference type="Rhea" id="RHEA:40140"/>
    </physiologicalReaction>
</comment>
<keyword evidence="5" id="KW-0963">Cytoplasm</keyword>
<evidence type="ECO:0000256" key="14">
    <source>
        <dbReference type="ARBA" id="ARBA00037002"/>
    </source>
</evidence>
<evidence type="ECO:0000256" key="5">
    <source>
        <dbReference type="ARBA" id="ARBA00022490"/>
    </source>
</evidence>
<comment type="catalytic activity">
    <reaction evidence="20">
        <text>hexadecanoyl-CoA + H2O = hexadecanoate + CoA + H(+)</text>
        <dbReference type="Rhea" id="RHEA:16645"/>
        <dbReference type="ChEBI" id="CHEBI:7896"/>
        <dbReference type="ChEBI" id="CHEBI:15377"/>
        <dbReference type="ChEBI" id="CHEBI:15378"/>
        <dbReference type="ChEBI" id="CHEBI:57287"/>
        <dbReference type="ChEBI" id="CHEBI:57379"/>
        <dbReference type="EC" id="3.1.2.2"/>
    </reaction>
    <physiologicalReaction direction="left-to-right" evidence="20">
        <dbReference type="Rhea" id="RHEA:16646"/>
    </physiologicalReaction>
</comment>
<dbReference type="GO" id="GO:0005737">
    <property type="term" value="C:cytoplasm"/>
    <property type="evidence" value="ECO:0007669"/>
    <property type="project" value="UniProtKB-SubCell"/>
</dbReference>
<dbReference type="Pfam" id="PF03061">
    <property type="entry name" value="4HBT"/>
    <property type="match status" value="1"/>
</dbReference>
<evidence type="ECO:0000256" key="4">
    <source>
        <dbReference type="ARBA" id="ARBA00022475"/>
    </source>
</evidence>
<evidence type="ECO:0000256" key="7">
    <source>
        <dbReference type="ARBA" id="ARBA00022801"/>
    </source>
</evidence>
<dbReference type="Gene3D" id="3.10.129.10">
    <property type="entry name" value="Hotdog Thioesterase"/>
    <property type="match status" value="1"/>
</dbReference>
<evidence type="ECO:0000256" key="17">
    <source>
        <dbReference type="ARBA" id="ARBA00040123"/>
    </source>
</evidence>
<reference evidence="26 28" key="3">
    <citation type="submission" date="2022-05" db="EMBL/GenBank/DDBJ databases">
        <title>Complete sequence of strain NY11312.</title>
        <authorList>
            <person name="Zhou D."/>
        </authorList>
    </citation>
    <scope>NUCLEOTIDE SEQUENCE [LARGE SCALE GENOMIC DNA]</scope>
    <source>
        <strain evidence="26 28">NY11312</strain>
    </source>
</reference>
<comment type="catalytic activity">
    <reaction evidence="23">
        <text>tetradecanoyl-CoA + H2O = tetradecanoate + CoA + H(+)</text>
        <dbReference type="Rhea" id="RHEA:40119"/>
        <dbReference type="ChEBI" id="CHEBI:15377"/>
        <dbReference type="ChEBI" id="CHEBI:15378"/>
        <dbReference type="ChEBI" id="CHEBI:30807"/>
        <dbReference type="ChEBI" id="CHEBI:57287"/>
        <dbReference type="ChEBI" id="CHEBI:57385"/>
    </reaction>
    <physiologicalReaction direction="left-to-right" evidence="23">
        <dbReference type="Rhea" id="RHEA:40120"/>
    </physiologicalReaction>
</comment>
<dbReference type="GO" id="GO:0006631">
    <property type="term" value="P:fatty acid metabolic process"/>
    <property type="evidence" value="ECO:0007669"/>
    <property type="project" value="UniProtKB-KW"/>
</dbReference>
<dbReference type="RefSeq" id="WP_042484825.1">
    <property type="nucleotide sequence ID" value="NZ_CAXOJJ010000068.1"/>
</dbReference>
<keyword evidence="6" id="KW-0053">Apoptosis</keyword>
<comment type="subcellular location">
    <subcellularLocation>
        <location evidence="3">Cell projection</location>
        <location evidence="3">Ruffle membrane</location>
    </subcellularLocation>
    <subcellularLocation>
        <location evidence="2">Cytoplasm</location>
    </subcellularLocation>
    <subcellularLocation>
        <location evidence="1">Membrane</location>
        <topology evidence="1">Peripheral membrane protein</topology>
    </subcellularLocation>
</comment>
<evidence type="ECO:0000256" key="6">
    <source>
        <dbReference type="ARBA" id="ARBA00022703"/>
    </source>
</evidence>
<evidence type="ECO:0000313" key="26">
    <source>
        <dbReference type="EMBL" id="WBM38369.1"/>
    </source>
</evidence>
<evidence type="ECO:0000256" key="3">
    <source>
        <dbReference type="ARBA" id="ARBA00004632"/>
    </source>
</evidence>
<evidence type="ECO:0000313" key="28">
    <source>
        <dbReference type="Proteomes" id="UP001211866"/>
    </source>
</evidence>
<gene>
    <name evidence="25" type="ORF">DF183_18550</name>
    <name evidence="26" type="ORF">M2J83_00595</name>
</gene>
<dbReference type="GO" id="GO:0016020">
    <property type="term" value="C:membrane"/>
    <property type="evidence" value="ECO:0007669"/>
    <property type="project" value="UniProtKB-SubCell"/>
</dbReference>
<keyword evidence="9" id="KW-0809">Transit peptide</keyword>
<evidence type="ECO:0000259" key="24">
    <source>
        <dbReference type="Pfam" id="PF03061"/>
    </source>
</evidence>
<evidence type="ECO:0000256" key="12">
    <source>
        <dbReference type="ARBA" id="ARBA00023273"/>
    </source>
</evidence>
<evidence type="ECO:0000256" key="2">
    <source>
        <dbReference type="ARBA" id="ARBA00004496"/>
    </source>
</evidence>
<evidence type="ECO:0000256" key="23">
    <source>
        <dbReference type="ARBA" id="ARBA00048180"/>
    </source>
</evidence>
<evidence type="ECO:0000256" key="19">
    <source>
        <dbReference type="ARBA" id="ARBA00047588"/>
    </source>
</evidence>
<evidence type="ECO:0000256" key="18">
    <source>
        <dbReference type="ARBA" id="ARBA00043210"/>
    </source>
</evidence>
<proteinExistence type="inferred from homology"/>
<keyword evidence="11" id="KW-0472">Membrane</keyword>
<comment type="catalytic activity">
    <reaction evidence="13">
        <text>(5Z,8Z,11Z,14Z)-eicosatetraenoyl-CoA + H2O = (5Z,8Z,11Z,14Z)-eicosatetraenoate + CoA + H(+)</text>
        <dbReference type="Rhea" id="RHEA:40151"/>
        <dbReference type="ChEBI" id="CHEBI:15377"/>
        <dbReference type="ChEBI" id="CHEBI:15378"/>
        <dbReference type="ChEBI" id="CHEBI:32395"/>
        <dbReference type="ChEBI" id="CHEBI:57287"/>
        <dbReference type="ChEBI" id="CHEBI:57368"/>
    </reaction>
    <physiologicalReaction direction="left-to-right" evidence="13">
        <dbReference type="Rhea" id="RHEA:40152"/>
    </physiologicalReaction>
</comment>
<dbReference type="OrthoDB" id="9792301at2"/>
<dbReference type="EMBL" id="QEXO01000005">
    <property type="protein sequence ID" value="PWE12763.1"/>
    <property type="molecule type" value="Genomic_DNA"/>
</dbReference>
<keyword evidence="4" id="KW-1003">Cell membrane</keyword>
<keyword evidence="12" id="KW-0966">Cell projection</keyword>
<reference evidence="25 27" key="2">
    <citation type="submission" date="2018-05" db="EMBL/GenBank/DDBJ databases">
        <authorList>
            <person name="Lanie J.A."/>
            <person name="Ng W.-L."/>
            <person name="Kazmierczak K.M."/>
            <person name="Andrzejewski T.M."/>
            <person name="Davidsen T.M."/>
            <person name="Wayne K.J."/>
            <person name="Tettelin H."/>
            <person name="Glass J.I."/>
            <person name="Rusch D."/>
            <person name="Podicherti R."/>
            <person name="Tsui H.-C.T."/>
            <person name="Winkler M.E."/>
        </authorList>
    </citation>
    <scope>NUCLEOTIDE SEQUENCE [LARGE SCALE GENOMIC DNA]</scope>
    <source>
        <strain evidence="25 27">YBY</strain>
    </source>
</reference>
<comment type="similarity">
    <text evidence="15">Belongs to the THEM4/THEM5 thioesterase family.</text>
</comment>
<dbReference type="PANTHER" id="PTHR12418">
    <property type="entry name" value="ACYL-COENZYME A THIOESTERASE THEM4"/>
    <property type="match status" value="1"/>
</dbReference>
<dbReference type="SUPFAM" id="SSF54637">
    <property type="entry name" value="Thioesterase/thiol ester dehydrase-isomerase"/>
    <property type="match status" value="1"/>
</dbReference>
<evidence type="ECO:0000313" key="27">
    <source>
        <dbReference type="Proteomes" id="UP000245216"/>
    </source>
</evidence>
<dbReference type="EMBL" id="CP096916">
    <property type="protein sequence ID" value="WBM38369.1"/>
    <property type="molecule type" value="Genomic_DNA"/>
</dbReference>
<evidence type="ECO:0000256" key="21">
    <source>
        <dbReference type="ARBA" id="ARBA00047969"/>
    </source>
</evidence>
<reference evidence="25 27" key="1">
    <citation type="submission" date="2018-05" db="EMBL/GenBank/DDBJ databases">
        <title>Genome Sequence of an Efficient Indole-Degrading Bacterium, Alcaligenes sp.YBY.</title>
        <authorList>
            <person name="Yang B."/>
        </authorList>
    </citation>
    <scope>NUCLEOTIDE SEQUENCE [LARGE SCALE GENOMIC DNA]</scope>
    <source>
        <strain evidence="25 27">YBY</strain>
    </source>
</reference>
<evidence type="ECO:0000256" key="9">
    <source>
        <dbReference type="ARBA" id="ARBA00022946"/>
    </source>
</evidence>
<dbReference type="InterPro" id="IPR006683">
    <property type="entry name" value="Thioestr_dom"/>
</dbReference>
<organism evidence="25 27">
    <name type="scientific">Alcaligenes faecalis</name>
    <dbReference type="NCBI Taxonomy" id="511"/>
    <lineage>
        <taxon>Bacteria</taxon>
        <taxon>Pseudomonadati</taxon>
        <taxon>Pseudomonadota</taxon>
        <taxon>Betaproteobacteria</taxon>
        <taxon>Burkholderiales</taxon>
        <taxon>Alcaligenaceae</taxon>
        <taxon>Alcaligenes</taxon>
    </lineage>
</organism>
<dbReference type="Proteomes" id="UP001211866">
    <property type="component" value="Chromosome"/>
</dbReference>
<protein>
    <recommendedName>
        <fullName evidence="17">Acyl-coenzyme A thioesterase THEM4</fullName>
        <ecNumber evidence="16">3.1.2.2</ecNumber>
    </recommendedName>
    <alternativeName>
        <fullName evidence="18">Thioesterase superfamily member 4</fullName>
    </alternativeName>
</protein>
<evidence type="ECO:0000256" key="20">
    <source>
        <dbReference type="ARBA" id="ARBA00047734"/>
    </source>
</evidence>
<evidence type="ECO:0000256" key="15">
    <source>
        <dbReference type="ARBA" id="ARBA00038456"/>
    </source>
</evidence>
<evidence type="ECO:0000256" key="13">
    <source>
        <dbReference type="ARBA" id="ARBA00035852"/>
    </source>
</evidence>
<dbReference type="InterPro" id="IPR029069">
    <property type="entry name" value="HotDog_dom_sf"/>
</dbReference>
<evidence type="ECO:0000256" key="16">
    <source>
        <dbReference type="ARBA" id="ARBA00038848"/>
    </source>
</evidence>
<keyword evidence="8" id="KW-0276">Fatty acid metabolism</keyword>
<dbReference type="STRING" id="511.UZ73_10060"/>
<sequence length="152" mass="16784">MDKAFQDFYADNFSHCYGCGKHNPDGHQLKSYWDGDDTVARYTPKPIYSGGVPNHVYGGLIASLLDCHGTASAAAFIYRDLSIEMGTSEEPIRCVTASLKVEFRRPTPMGTELTVQGKLRELDGRKVWVDLSLSANGEVCATGEMLAIRFKE</sequence>
<evidence type="ECO:0000256" key="8">
    <source>
        <dbReference type="ARBA" id="ARBA00022832"/>
    </source>
</evidence>